<gene>
    <name evidence="7" type="ORF">FH966_08960</name>
</gene>
<evidence type="ECO:0000256" key="2">
    <source>
        <dbReference type="ARBA" id="ARBA00023125"/>
    </source>
</evidence>
<dbReference type="Pfam" id="PF13545">
    <property type="entry name" value="HTH_Crp_2"/>
    <property type="match status" value="1"/>
</dbReference>
<dbReference type="CDD" id="cd00038">
    <property type="entry name" value="CAP_ED"/>
    <property type="match status" value="1"/>
</dbReference>
<dbReference type="RefSeq" id="WP_142790872.1">
    <property type="nucleotide sequence ID" value="NZ_VJMZ01000001.1"/>
</dbReference>
<dbReference type="Gene3D" id="1.10.10.10">
    <property type="entry name" value="Winged helix-like DNA-binding domain superfamily/Winged helix DNA-binding domain"/>
    <property type="match status" value="1"/>
</dbReference>
<comment type="caution">
    <text evidence="7">The sequence shown here is derived from an EMBL/GenBank/DDBJ whole genome shotgun (WGS) entry which is preliminary data.</text>
</comment>
<dbReference type="Pfam" id="PF00027">
    <property type="entry name" value="cNMP_binding"/>
    <property type="match status" value="1"/>
</dbReference>
<organism evidence="7 8">
    <name type="scientific">Lentibacillus cibarius</name>
    <dbReference type="NCBI Taxonomy" id="2583219"/>
    <lineage>
        <taxon>Bacteria</taxon>
        <taxon>Bacillati</taxon>
        <taxon>Bacillota</taxon>
        <taxon>Bacilli</taxon>
        <taxon>Bacillales</taxon>
        <taxon>Bacillaceae</taxon>
        <taxon>Lentibacillus</taxon>
    </lineage>
</organism>
<dbReference type="PANTHER" id="PTHR24567:SF74">
    <property type="entry name" value="HTH-TYPE TRANSCRIPTIONAL REGULATOR ARCR"/>
    <property type="match status" value="1"/>
</dbReference>
<keyword evidence="3" id="KW-0010">Activator</keyword>
<keyword evidence="8" id="KW-1185">Reference proteome</keyword>
<dbReference type="GO" id="GO:0003700">
    <property type="term" value="F:DNA-binding transcription factor activity"/>
    <property type="evidence" value="ECO:0007669"/>
    <property type="project" value="TreeGrafter"/>
</dbReference>
<reference evidence="7 8" key="1">
    <citation type="submission" date="2019-07" db="EMBL/GenBank/DDBJ databases">
        <title>Genomic analysis of Lentibacillus sp. NKC851-2.</title>
        <authorList>
            <person name="Oh Y.J."/>
        </authorList>
    </citation>
    <scope>NUCLEOTIDE SEQUENCE [LARGE SCALE GENOMIC DNA]</scope>
    <source>
        <strain evidence="7 8">NKC851-2</strain>
    </source>
</reference>
<dbReference type="Proteomes" id="UP000319280">
    <property type="component" value="Unassembled WGS sequence"/>
</dbReference>
<dbReference type="SUPFAM" id="SSF46785">
    <property type="entry name" value="Winged helix' DNA-binding domain"/>
    <property type="match status" value="1"/>
</dbReference>
<dbReference type="GO" id="GO:0003677">
    <property type="term" value="F:DNA binding"/>
    <property type="evidence" value="ECO:0007669"/>
    <property type="project" value="UniProtKB-KW"/>
</dbReference>
<dbReference type="InterPro" id="IPR012318">
    <property type="entry name" value="HTH_CRP"/>
</dbReference>
<dbReference type="InterPro" id="IPR050397">
    <property type="entry name" value="Env_Response_Regulators"/>
</dbReference>
<dbReference type="SMART" id="SM00100">
    <property type="entry name" value="cNMP"/>
    <property type="match status" value="1"/>
</dbReference>
<keyword evidence="4" id="KW-0804">Transcription</keyword>
<dbReference type="InterPro" id="IPR036388">
    <property type="entry name" value="WH-like_DNA-bd_sf"/>
</dbReference>
<accession>A0A549YIU1</accession>
<dbReference type="Gene3D" id="2.60.120.10">
    <property type="entry name" value="Jelly Rolls"/>
    <property type="match status" value="1"/>
</dbReference>
<feature type="domain" description="Cyclic nucleotide-binding" evidence="5">
    <location>
        <begin position="4"/>
        <end position="107"/>
    </location>
</feature>
<dbReference type="GO" id="GO:0005829">
    <property type="term" value="C:cytosol"/>
    <property type="evidence" value="ECO:0007669"/>
    <property type="project" value="TreeGrafter"/>
</dbReference>
<dbReference type="InterPro" id="IPR000595">
    <property type="entry name" value="cNMP-bd_dom"/>
</dbReference>
<evidence type="ECO:0000256" key="3">
    <source>
        <dbReference type="ARBA" id="ARBA00023159"/>
    </source>
</evidence>
<dbReference type="InterPro" id="IPR036390">
    <property type="entry name" value="WH_DNA-bd_sf"/>
</dbReference>
<protein>
    <submittedName>
        <fullName evidence="7">Crp/Fnr family transcriptional regulator</fullName>
    </submittedName>
</protein>
<evidence type="ECO:0000256" key="1">
    <source>
        <dbReference type="ARBA" id="ARBA00023015"/>
    </source>
</evidence>
<evidence type="ECO:0000259" key="5">
    <source>
        <dbReference type="PROSITE" id="PS50042"/>
    </source>
</evidence>
<proteinExistence type="predicted"/>
<evidence type="ECO:0000256" key="4">
    <source>
        <dbReference type="ARBA" id="ARBA00023163"/>
    </source>
</evidence>
<sequence>MEPILQRLKQEERDLLMRYSEPVTFRKHANIFEEKNPANYLYFIAKGIIQVFKTVGPNRYLTIFTRGENDGIGEIGVFGGGSYSHTAQAMEGSELYALERGTAEKLLSENGGLSLHFLRWLAESLDASKAKLRDYIAFGSEGAVASFFVRYANMYGVVTPDGIRMTEPLVIQDISKHIAISRETVSRIVNKWKKQGVIGNDGKYFLLKDMTYFKRLLACDQCGVENCVL</sequence>
<dbReference type="InterPro" id="IPR014710">
    <property type="entry name" value="RmlC-like_jellyroll"/>
</dbReference>
<dbReference type="PROSITE" id="PS50042">
    <property type="entry name" value="CNMP_BINDING_3"/>
    <property type="match status" value="1"/>
</dbReference>
<name>A0A549YIU1_9BACI</name>
<dbReference type="InterPro" id="IPR018490">
    <property type="entry name" value="cNMP-bd_dom_sf"/>
</dbReference>
<feature type="domain" description="HTH crp-type" evidence="6">
    <location>
        <begin position="138"/>
        <end position="211"/>
    </location>
</feature>
<evidence type="ECO:0000313" key="7">
    <source>
        <dbReference type="EMBL" id="TRM11797.1"/>
    </source>
</evidence>
<keyword evidence="1" id="KW-0805">Transcription regulation</keyword>
<dbReference type="AlphaFoldDB" id="A0A549YIU1"/>
<dbReference type="SMART" id="SM00419">
    <property type="entry name" value="HTH_CRP"/>
    <property type="match status" value="1"/>
</dbReference>
<dbReference type="PANTHER" id="PTHR24567">
    <property type="entry name" value="CRP FAMILY TRANSCRIPTIONAL REGULATORY PROTEIN"/>
    <property type="match status" value="1"/>
</dbReference>
<evidence type="ECO:0000259" key="6">
    <source>
        <dbReference type="PROSITE" id="PS51063"/>
    </source>
</evidence>
<dbReference type="PROSITE" id="PS51063">
    <property type="entry name" value="HTH_CRP_2"/>
    <property type="match status" value="1"/>
</dbReference>
<keyword evidence="2" id="KW-0238">DNA-binding</keyword>
<dbReference type="EMBL" id="VJMZ01000001">
    <property type="protein sequence ID" value="TRM11797.1"/>
    <property type="molecule type" value="Genomic_DNA"/>
</dbReference>
<evidence type="ECO:0000313" key="8">
    <source>
        <dbReference type="Proteomes" id="UP000319280"/>
    </source>
</evidence>
<dbReference type="SUPFAM" id="SSF51206">
    <property type="entry name" value="cAMP-binding domain-like"/>
    <property type="match status" value="1"/>
</dbReference>